<dbReference type="InterPro" id="IPR014782">
    <property type="entry name" value="Peptidase_M1_dom"/>
</dbReference>
<dbReference type="PRINTS" id="PR00756">
    <property type="entry name" value="ALADIPTASE"/>
</dbReference>
<reference evidence="14 15" key="1">
    <citation type="journal article" date="2012" name="BMC Genomics">
        <title>Comparative genomics of the white-rot fungi, Phanerochaete carnosa and P. chrysosporium, to elucidate the genetic basis of the distinct wood types they colonize.</title>
        <authorList>
            <person name="Suzuki H."/>
            <person name="MacDonald J."/>
            <person name="Syed K."/>
            <person name="Salamov A."/>
            <person name="Hori C."/>
            <person name="Aerts A."/>
            <person name="Henrissat B."/>
            <person name="Wiebenga A."/>
            <person name="vanKuyk P.A."/>
            <person name="Barry K."/>
            <person name="Lindquist E."/>
            <person name="LaButti K."/>
            <person name="Lapidus A."/>
            <person name="Lucas S."/>
            <person name="Coutinho P."/>
            <person name="Gong Y."/>
            <person name="Samejima M."/>
            <person name="Mahadevan R."/>
            <person name="Abou-Zaid M."/>
            <person name="de Vries R.P."/>
            <person name="Igarashi K."/>
            <person name="Yadav J.S."/>
            <person name="Grigoriev I.V."/>
            <person name="Master E.R."/>
        </authorList>
    </citation>
    <scope>NUCLEOTIDE SEQUENCE [LARGE SCALE GENOMIC DNA]</scope>
    <source>
        <strain evidence="14 15">HHB-10118-sp</strain>
    </source>
</reference>
<evidence type="ECO:0000256" key="5">
    <source>
        <dbReference type="ARBA" id="ARBA00022801"/>
    </source>
</evidence>
<dbReference type="InterPro" id="IPR024571">
    <property type="entry name" value="ERAP1-like_C_dom"/>
</dbReference>
<dbReference type="GO" id="GO:0043171">
    <property type="term" value="P:peptide catabolic process"/>
    <property type="evidence" value="ECO:0007669"/>
    <property type="project" value="TreeGrafter"/>
</dbReference>
<feature type="active site" description="Proton acceptor" evidence="8">
    <location>
        <position position="176"/>
    </location>
</feature>
<accession>K5VWF1</accession>
<evidence type="ECO:0000256" key="9">
    <source>
        <dbReference type="PIRSR" id="PIRSR634016-3"/>
    </source>
</evidence>
<dbReference type="InterPro" id="IPR027268">
    <property type="entry name" value="Peptidase_M4/M1_CTD_sf"/>
</dbReference>
<keyword evidence="6 9" id="KW-0862">Zinc</keyword>
<evidence type="ECO:0000313" key="14">
    <source>
        <dbReference type="EMBL" id="EKM55868.1"/>
    </source>
</evidence>
<evidence type="ECO:0000259" key="12">
    <source>
        <dbReference type="Pfam" id="PF01433"/>
    </source>
</evidence>
<dbReference type="Pfam" id="PF01433">
    <property type="entry name" value="Peptidase_M1"/>
    <property type="match status" value="1"/>
</dbReference>
<dbReference type="Proteomes" id="UP000008370">
    <property type="component" value="Unassembled WGS sequence"/>
</dbReference>
<dbReference type="OrthoDB" id="10031169at2759"/>
<dbReference type="EC" id="3.4.11.-" evidence="11"/>
<feature type="binding site" evidence="9">
    <location>
        <position position="175"/>
    </location>
    <ligand>
        <name>Zn(2+)</name>
        <dbReference type="ChEBI" id="CHEBI:29105"/>
        <note>catalytic</note>
    </ligand>
</feature>
<comment type="similarity">
    <text evidence="1 11">Belongs to the peptidase M1 family.</text>
</comment>
<dbReference type="PANTHER" id="PTHR11533:SF174">
    <property type="entry name" value="PUROMYCIN-SENSITIVE AMINOPEPTIDASE-RELATED"/>
    <property type="match status" value="1"/>
</dbReference>
<feature type="site" description="Transition state stabilizer" evidence="10">
    <location>
        <position position="262"/>
    </location>
</feature>
<dbReference type="RefSeq" id="XP_007396175.1">
    <property type="nucleotide sequence ID" value="XM_007396113.1"/>
</dbReference>
<dbReference type="InterPro" id="IPR001930">
    <property type="entry name" value="Peptidase_M1"/>
</dbReference>
<evidence type="ECO:0000256" key="4">
    <source>
        <dbReference type="ARBA" id="ARBA00022723"/>
    </source>
</evidence>
<dbReference type="GO" id="GO:0042277">
    <property type="term" value="F:peptide binding"/>
    <property type="evidence" value="ECO:0007669"/>
    <property type="project" value="TreeGrafter"/>
</dbReference>
<dbReference type="GO" id="GO:0005615">
    <property type="term" value="C:extracellular space"/>
    <property type="evidence" value="ECO:0007669"/>
    <property type="project" value="TreeGrafter"/>
</dbReference>
<feature type="binding site" evidence="9">
    <location>
        <position position="198"/>
    </location>
    <ligand>
        <name>Zn(2+)</name>
        <dbReference type="ChEBI" id="CHEBI:29105"/>
        <note>catalytic</note>
    </ligand>
</feature>
<dbReference type="InterPro" id="IPR050344">
    <property type="entry name" value="Peptidase_M1_aminopeptidases"/>
</dbReference>
<evidence type="ECO:0000256" key="11">
    <source>
        <dbReference type="RuleBase" id="RU364040"/>
    </source>
</evidence>
<evidence type="ECO:0000256" key="10">
    <source>
        <dbReference type="PIRSR" id="PIRSR634016-4"/>
    </source>
</evidence>
<dbReference type="GO" id="GO:0008270">
    <property type="term" value="F:zinc ion binding"/>
    <property type="evidence" value="ECO:0007669"/>
    <property type="project" value="UniProtKB-UniRule"/>
</dbReference>
<comment type="cofactor">
    <cofactor evidence="9 11">
        <name>Zn(2+)</name>
        <dbReference type="ChEBI" id="CHEBI:29105"/>
    </cofactor>
    <text evidence="9 11">Binds 1 zinc ion per subunit.</text>
</comment>
<keyword evidence="7 11" id="KW-0482">Metalloprotease</keyword>
<dbReference type="EMBL" id="JH930472">
    <property type="protein sequence ID" value="EKM55868.1"/>
    <property type="molecule type" value="Genomic_DNA"/>
</dbReference>
<evidence type="ECO:0000256" key="2">
    <source>
        <dbReference type="ARBA" id="ARBA00022438"/>
    </source>
</evidence>
<dbReference type="FunFam" id="1.10.390.10:FF:000006">
    <property type="entry name" value="Puromycin-sensitive aminopeptidase"/>
    <property type="match status" value="1"/>
</dbReference>
<dbReference type="InParanoid" id="K5VWF1"/>
<dbReference type="GO" id="GO:0070006">
    <property type="term" value="F:metalloaminopeptidase activity"/>
    <property type="evidence" value="ECO:0007669"/>
    <property type="project" value="TreeGrafter"/>
</dbReference>
<feature type="domain" description="ERAP1-like C-terminal" evidence="13">
    <location>
        <begin position="398"/>
        <end position="716"/>
    </location>
</feature>
<dbReference type="SUPFAM" id="SSF55486">
    <property type="entry name" value="Metalloproteases ('zincins'), catalytic domain"/>
    <property type="match status" value="1"/>
</dbReference>
<dbReference type="GO" id="GO:0016020">
    <property type="term" value="C:membrane"/>
    <property type="evidence" value="ECO:0007669"/>
    <property type="project" value="TreeGrafter"/>
</dbReference>
<proteinExistence type="inferred from homology"/>
<dbReference type="CDD" id="cd09601">
    <property type="entry name" value="M1_APN-Q_like"/>
    <property type="match status" value="1"/>
</dbReference>
<dbReference type="GO" id="GO:0005737">
    <property type="term" value="C:cytoplasm"/>
    <property type="evidence" value="ECO:0007669"/>
    <property type="project" value="TreeGrafter"/>
</dbReference>
<dbReference type="GO" id="GO:0006508">
    <property type="term" value="P:proteolysis"/>
    <property type="evidence" value="ECO:0007669"/>
    <property type="project" value="UniProtKB-KW"/>
</dbReference>
<keyword evidence="15" id="KW-1185">Reference proteome</keyword>
<dbReference type="Gene3D" id="1.25.50.20">
    <property type="match status" value="1"/>
</dbReference>
<dbReference type="InterPro" id="IPR042097">
    <property type="entry name" value="Aminopeptidase_N-like_N_sf"/>
</dbReference>
<organism evidence="14 15">
    <name type="scientific">Phanerochaete carnosa (strain HHB-10118-sp)</name>
    <name type="common">White-rot fungus</name>
    <name type="synonym">Peniophora carnosa</name>
    <dbReference type="NCBI Taxonomy" id="650164"/>
    <lineage>
        <taxon>Eukaryota</taxon>
        <taxon>Fungi</taxon>
        <taxon>Dikarya</taxon>
        <taxon>Basidiomycota</taxon>
        <taxon>Agaricomycotina</taxon>
        <taxon>Agaricomycetes</taxon>
        <taxon>Polyporales</taxon>
        <taxon>Phanerochaetaceae</taxon>
        <taxon>Phanerochaete</taxon>
    </lineage>
</organism>
<evidence type="ECO:0000256" key="1">
    <source>
        <dbReference type="ARBA" id="ARBA00010136"/>
    </source>
</evidence>
<keyword evidence="3 11" id="KW-0645">Protease</keyword>
<feature type="binding site" evidence="9">
    <location>
        <position position="179"/>
    </location>
    <ligand>
        <name>Zn(2+)</name>
        <dbReference type="ChEBI" id="CHEBI:29105"/>
        <note>catalytic</note>
    </ligand>
</feature>
<gene>
    <name evidence="14" type="ORF">PHACADRAFT_256779</name>
</gene>
<dbReference type="Gene3D" id="2.60.40.1730">
    <property type="entry name" value="tricorn interacting facor f3 domain"/>
    <property type="match status" value="1"/>
</dbReference>
<name>K5VWF1_PHACS</name>
<evidence type="ECO:0000256" key="6">
    <source>
        <dbReference type="ARBA" id="ARBA00022833"/>
    </source>
</evidence>
<dbReference type="InterPro" id="IPR034016">
    <property type="entry name" value="M1_APN-typ"/>
</dbReference>
<sequence>MISRVDTINLANMSALSETVYVPSAPQVKSDIASLLSSKLSAGEDGQWKITTFQTTPLISTYIIAWANGPFRHLEESYSSPLSGKTRPLRIYTTPDLIHQARFALDVNRRVLPLYEQVFDIEYPLPKLDLLVATDFTIGAMENWGLITGRTSAFLLDPHQADLSGKKYVASTVCHEVAHMWFGNITTMEWWDTVYLKEGFARLLGETIILDRLFPEWKLRPAFITSELVAAMTLDAKASSHPIEVECLDANVANQIFDALSYDKAATILRMLSQYVTEEKFLKGVSIYLKKHLYGNAVTKDLWQGIAEASGLDIPEIMDNWVKKIGFPVVHVTEVDGGIRVRQDRFLETGPAVPEDNETIWSIPLSLLTIDGSGNTFIDHTVLLDEREKVISLDISRLFKLNAGTVSMYRVLYSPERLAKIAEEAAKEDSILSLGDRLGLASDALELAKAGYSLLSSTLNFYKILHAENDYQMWSCISSGLSSISSVWFEQPDIVEALNTFSRSLLIPVVKRLGIEYADGEDINTRQLRTVTIGQAARAGDGSVIADLVRLFNRAIETEDDSCIYPDLISTTYWTAVRYGGRKEYDAVEAVASKPPTPQMGNAAMRALGASTDRSLQEETWKFITTRARDQDLYYFFAGLQGNHAARRFLAEKFKTDYDVLYKRTASNFRLQRLVQYSFEALSSEMDYEETKAFFKDKDTSTFKMSLDQALDSIKARAAWVKRSSEDLRQWLASRT</sequence>
<keyword evidence="2 11" id="KW-0031">Aminopeptidase</keyword>
<dbReference type="HOGENOM" id="CLU_003705_0_2_1"/>
<dbReference type="Gene3D" id="1.10.390.10">
    <property type="entry name" value="Neutral Protease Domain 2"/>
    <property type="match status" value="1"/>
</dbReference>
<dbReference type="Pfam" id="PF11838">
    <property type="entry name" value="ERAP1_C"/>
    <property type="match status" value="1"/>
</dbReference>
<keyword evidence="5 11" id="KW-0378">Hydrolase</keyword>
<dbReference type="STRING" id="650164.K5VWF1"/>
<keyword evidence="4 9" id="KW-0479">Metal-binding</keyword>
<evidence type="ECO:0000259" key="13">
    <source>
        <dbReference type="Pfam" id="PF11838"/>
    </source>
</evidence>
<evidence type="ECO:0000256" key="8">
    <source>
        <dbReference type="PIRSR" id="PIRSR634016-1"/>
    </source>
</evidence>
<evidence type="ECO:0000313" key="15">
    <source>
        <dbReference type="Proteomes" id="UP000008370"/>
    </source>
</evidence>
<protein>
    <recommendedName>
        <fullName evidence="11">Aminopeptidase</fullName>
        <ecNumber evidence="11">3.4.11.-</ecNumber>
    </recommendedName>
</protein>
<dbReference type="GeneID" id="18916661"/>
<feature type="domain" description="Peptidase M1 membrane alanine aminopeptidase" evidence="12">
    <location>
        <begin position="103"/>
        <end position="321"/>
    </location>
</feature>
<dbReference type="FunCoup" id="K5VWF1">
    <property type="interactions" value="507"/>
</dbReference>
<dbReference type="KEGG" id="pco:PHACADRAFT_256779"/>
<dbReference type="AlphaFoldDB" id="K5VWF1"/>
<evidence type="ECO:0000256" key="3">
    <source>
        <dbReference type="ARBA" id="ARBA00022670"/>
    </source>
</evidence>
<evidence type="ECO:0000256" key="7">
    <source>
        <dbReference type="ARBA" id="ARBA00023049"/>
    </source>
</evidence>
<dbReference type="PANTHER" id="PTHR11533">
    <property type="entry name" value="PROTEASE M1 ZINC METALLOPROTEASE"/>
    <property type="match status" value="1"/>
</dbReference>
<dbReference type="Gene3D" id="2.60.40.1910">
    <property type="match status" value="1"/>
</dbReference>